<feature type="transmembrane region" description="Helical" evidence="1">
    <location>
        <begin position="233"/>
        <end position="253"/>
    </location>
</feature>
<evidence type="ECO:0000256" key="1">
    <source>
        <dbReference type="SAM" id="Phobius"/>
    </source>
</evidence>
<feature type="transmembrane region" description="Helical" evidence="1">
    <location>
        <begin position="348"/>
        <end position="369"/>
    </location>
</feature>
<feature type="transmembrane region" description="Helical" evidence="1">
    <location>
        <begin position="120"/>
        <end position="139"/>
    </location>
</feature>
<name>A0A517QJ49_9PLAN</name>
<organism evidence="2 3">
    <name type="scientific">Thalassoglobus polymorphus</name>
    <dbReference type="NCBI Taxonomy" id="2527994"/>
    <lineage>
        <taxon>Bacteria</taxon>
        <taxon>Pseudomonadati</taxon>
        <taxon>Planctomycetota</taxon>
        <taxon>Planctomycetia</taxon>
        <taxon>Planctomycetales</taxon>
        <taxon>Planctomycetaceae</taxon>
        <taxon>Thalassoglobus</taxon>
    </lineage>
</organism>
<feature type="transmembrane region" description="Helical" evidence="1">
    <location>
        <begin position="259"/>
        <end position="277"/>
    </location>
</feature>
<dbReference type="KEGG" id="tpol:Mal48_09050"/>
<dbReference type="Proteomes" id="UP000315724">
    <property type="component" value="Chromosome"/>
</dbReference>
<keyword evidence="1" id="KW-0812">Transmembrane</keyword>
<keyword evidence="1" id="KW-0472">Membrane</keyword>
<feature type="transmembrane region" description="Helical" evidence="1">
    <location>
        <begin position="194"/>
        <end position="213"/>
    </location>
</feature>
<evidence type="ECO:0000313" key="2">
    <source>
        <dbReference type="EMBL" id="QDT31670.1"/>
    </source>
</evidence>
<feature type="transmembrane region" description="Helical" evidence="1">
    <location>
        <begin position="34"/>
        <end position="53"/>
    </location>
</feature>
<reference evidence="2 3" key="1">
    <citation type="submission" date="2019-02" db="EMBL/GenBank/DDBJ databases">
        <title>Deep-cultivation of Planctomycetes and their phenomic and genomic characterization uncovers novel biology.</title>
        <authorList>
            <person name="Wiegand S."/>
            <person name="Jogler M."/>
            <person name="Boedeker C."/>
            <person name="Pinto D."/>
            <person name="Vollmers J."/>
            <person name="Rivas-Marin E."/>
            <person name="Kohn T."/>
            <person name="Peeters S.H."/>
            <person name="Heuer A."/>
            <person name="Rast P."/>
            <person name="Oberbeckmann S."/>
            <person name="Bunk B."/>
            <person name="Jeske O."/>
            <person name="Meyerdierks A."/>
            <person name="Storesund J.E."/>
            <person name="Kallscheuer N."/>
            <person name="Luecker S."/>
            <person name="Lage O.M."/>
            <person name="Pohl T."/>
            <person name="Merkel B.J."/>
            <person name="Hornburger P."/>
            <person name="Mueller R.-W."/>
            <person name="Bruemmer F."/>
            <person name="Labrenz M."/>
            <person name="Spormann A.M."/>
            <person name="Op den Camp H."/>
            <person name="Overmann J."/>
            <person name="Amann R."/>
            <person name="Jetten M.S.M."/>
            <person name="Mascher T."/>
            <person name="Medema M.H."/>
            <person name="Devos D.P."/>
            <person name="Kaster A.-K."/>
            <person name="Ovreas L."/>
            <person name="Rohde M."/>
            <person name="Galperin M.Y."/>
            <person name="Jogler C."/>
        </authorList>
    </citation>
    <scope>NUCLEOTIDE SEQUENCE [LARGE SCALE GENOMIC DNA]</scope>
    <source>
        <strain evidence="2 3">Mal48</strain>
    </source>
</reference>
<sequence length="647" mass="74092">MLSVPFCDFENQFLVTNFKPEKPELLRVPAWVQLVAYVVTFGALLWFELPVWLDEQTRVERLNGWMSGNDPDWFPFILFLFLFPFCWIGFRRRTDASGLKEKKRWLVESPVSENHSPIRAWSMALVVFIVAFGMSWNVGKRFDDLPPAYHDEYSYLIQAETFANWRWSFPSFQLMPELFDQMHVLNEGKFASRYFPGTGLWIAPFFALGLPWLGHQLAQGFAAMMLFWSGRELSNSGTGLLAGLLFAFSPGLLLFSNLLLAHHPTLVGLTLFLWAFLRMMRTDSVLATLLAGLGLAFAMVCRPMTAAGFALPFGVCFVWWGITGFWPLMRRRNSAAEMKSPVRRCGRLVVMGVPLVLGFVLIFIQNLAITGNAFKTPYQVYTETYTPRHVYGFNNVERGEQNLGPKVIDNYDRWAKNLTPELALTNVQTRILNSWRWTLGVVPLLAAGLIFLLILRAGDRRWGLVGLSVLSLHVAHIPYWFDGIMGWHYVFETASLWLLIFAEVTRRLFVQWNASGRWMMKPCWGLFIAVALSTNLWTIEPVWPARLDRGVAELQFPRQLYKSFHDQIETLRKGQDAIVFVVPDEADRSMDFVTNSAHLDGPVLVARLKDRNQLSEVAALFPERFVLLFDAKTRQFEIPVLNSDAKG</sequence>
<accession>A0A517QJ49</accession>
<keyword evidence="1" id="KW-1133">Transmembrane helix</keyword>
<feature type="transmembrane region" description="Helical" evidence="1">
    <location>
        <begin position="284"/>
        <end position="300"/>
    </location>
</feature>
<protein>
    <recommendedName>
        <fullName evidence="4">Glycosyltransferase RgtA/B/C/D-like domain-containing protein</fullName>
    </recommendedName>
</protein>
<feature type="transmembrane region" description="Helical" evidence="1">
    <location>
        <begin position="435"/>
        <end position="455"/>
    </location>
</feature>
<dbReference type="EMBL" id="CP036267">
    <property type="protein sequence ID" value="QDT31670.1"/>
    <property type="molecule type" value="Genomic_DNA"/>
</dbReference>
<feature type="transmembrane region" description="Helical" evidence="1">
    <location>
        <begin position="306"/>
        <end position="328"/>
    </location>
</feature>
<gene>
    <name evidence="2" type="ORF">Mal48_09050</name>
</gene>
<dbReference type="RefSeq" id="WP_197442040.1">
    <property type="nucleotide sequence ID" value="NZ_CP036267.1"/>
</dbReference>
<feature type="transmembrane region" description="Helical" evidence="1">
    <location>
        <begin position="73"/>
        <end position="90"/>
    </location>
</feature>
<feature type="transmembrane region" description="Helical" evidence="1">
    <location>
        <begin position="518"/>
        <end position="539"/>
    </location>
</feature>
<feature type="transmembrane region" description="Helical" evidence="1">
    <location>
        <begin position="487"/>
        <end position="506"/>
    </location>
</feature>
<evidence type="ECO:0008006" key="4">
    <source>
        <dbReference type="Google" id="ProtNLM"/>
    </source>
</evidence>
<keyword evidence="3" id="KW-1185">Reference proteome</keyword>
<dbReference type="AlphaFoldDB" id="A0A517QJ49"/>
<evidence type="ECO:0000313" key="3">
    <source>
        <dbReference type="Proteomes" id="UP000315724"/>
    </source>
</evidence>
<proteinExistence type="predicted"/>
<feature type="transmembrane region" description="Helical" evidence="1">
    <location>
        <begin position="462"/>
        <end position="481"/>
    </location>
</feature>